<name>K6UQ22_PLACD</name>
<evidence type="ECO:0000313" key="2">
    <source>
        <dbReference type="EMBL" id="GAB64874.1"/>
    </source>
</evidence>
<dbReference type="eggNOG" id="ENOG502QPW5">
    <property type="taxonomic scope" value="Eukaryota"/>
</dbReference>
<dbReference type="VEuPathDB" id="PlasmoDB:PCYB_032850"/>
<dbReference type="RefSeq" id="XP_004221005.1">
    <property type="nucleotide sequence ID" value="XM_004220957.1"/>
</dbReference>
<evidence type="ECO:0000256" key="1">
    <source>
        <dbReference type="ARBA" id="ARBA00023117"/>
    </source>
</evidence>
<organism evidence="2 3">
    <name type="scientific">Plasmodium cynomolgi (strain B)</name>
    <dbReference type="NCBI Taxonomy" id="1120755"/>
    <lineage>
        <taxon>Eukaryota</taxon>
        <taxon>Sar</taxon>
        <taxon>Alveolata</taxon>
        <taxon>Apicomplexa</taxon>
        <taxon>Aconoidasida</taxon>
        <taxon>Haemosporida</taxon>
        <taxon>Plasmodiidae</taxon>
        <taxon>Plasmodium</taxon>
        <taxon>Plasmodium (Plasmodium)</taxon>
    </lineage>
</organism>
<dbReference type="EMBL" id="DF157095">
    <property type="protein sequence ID" value="GAB64874.1"/>
    <property type="molecule type" value="Genomic_DNA"/>
</dbReference>
<evidence type="ECO:0000313" key="3">
    <source>
        <dbReference type="Proteomes" id="UP000006319"/>
    </source>
</evidence>
<proteinExistence type="predicted"/>
<dbReference type="SUPFAM" id="SSF47370">
    <property type="entry name" value="Bromodomain"/>
    <property type="match status" value="1"/>
</dbReference>
<sequence>MKELELFVDSPTVSLQNFNFVKENTWLTLIGAKLRNDIYKLPMDLKRDILLLLKNIRMVDMCLGTNHYEHINNIFTVCWFIIVKIFQNYEKSK</sequence>
<dbReference type="OrthoDB" id="21449at2759"/>
<keyword evidence="3" id="KW-1185">Reference proteome</keyword>
<dbReference type="GeneID" id="14691399"/>
<keyword evidence="1" id="KW-0103">Bromodomain</keyword>
<dbReference type="InterPro" id="IPR036427">
    <property type="entry name" value="Bromodomain-like_sf"/>
</dbReference>
<gene>
    <name evidence="2" type="ORF">PCYB_032850</name>
</gene>
<dbReference type="AlphaFoldDB" id="K6UQ22"/>
<reference evidence="2 3" key="1">
    <citation type="journal article" date="2012" name="Nat. Genet.">
        <title>Plasmodium cynomolgi genome sequences provide insight into Plasmodium vivax and the monkey malaria clade.</title>
        <authorList>
            <person name="Tachibana S."/>
            <person name="Sullivan S.A."/>
            <person name="Kawai S."/>
            <person name="Nakamura S."/>
            <person name="Kim H.R."/>
            <person name="Goto N."/>
            <person name="Arisue N."/>
            <person name="Palacpac N.M.Q."/>
            <person name="Honma H."/>
            <person name="Yagi M."/>
            <person name="Tougan T."/>
            <person name="Katakai Y."/>
            <person name="Kaneko O."/>
            <person name="Mita T."/>
            <person name="Kita K."/>
            <person name="Yasutomi Y."/>
            <person name="Sutton P.L."/>
            <person name="Shakhbatyan R."/>
            <person name="Horii T."/>
            <person name="Yasunaga T."/>
            <person name="Barnwell J.W."/>
            <person name="Escalante A.A."/>
            <person name="Carlton J.M."/>
            <person name="Tanabe K."/>
        </authorList>
    </citation>
    <scope>NUCLEOTIDE SEQUENCE [LARGE SCALE GENOMIC DNA]</scope>
    <source>
        <strain evidence="2 3">B</strain>
    </source>
</reference>
<accession>K6UQ22</accession>
<dbReference type="KEGG" id="pcy:PCYB_032850"/>
<protein>
    <submittedName>
        <fullName evidence="2">Uncharacterized protein</fullName>
    </submittedName>
</protein>
<dbReference type="Proteomes" id="UP000006319">
    <property type="component" value="Chromosome 3"/>
</dbReference>